<dbReference type="InterPro" id="IPR050248">
    <property type="entry name" value="Polysacc_deacetylase_ArnD"/>
</dbReference>
<gene>
    <name evidence="3" type="ORF">SAMN04488530_10955</name>
</gene>
<accession>A0A1M5N939</accession>
<name>A0A1M5N939_9FIRM</name>
<dbReference type="SUPFAM" id="SSF88713">
    <property type="entry name" value="Glycoside hydrolase/deacetylase"/>
    <property type="match status" value="1"/>
</dbReference>
<keyword evidence="1" id="KW-0472">Membrane</keyword>
<evidence type="ECO:0000313" key="3">
    <source>
        <dbReference type="EMBL" id="SHG86030.1"/>
    </source>
</evidence>
<dbReference type="PANTHER" id="PTHR10587">
    <property type="entry name" value="GLYCOSYL TRANSFERASE-RELATED"/>
    <property type="match status" value="1"/>
</dbReference>
<dbReference type="CDD" id="cd10917">
    <property type="entry name" value="CE4_NodB_like_6s_7s"/>
    <property type="match status" value="1"/>
</dbReference>
<dbReference type="Pfam" id="PF01522">
    <property type="entry name" value="Polysacc_deac_1"/>
    <property type="match status" value="1"/>
</dbReference>
<evidence type="ECO:0000313" key="4">
    <source>
        <dbReference type="Proteomes" id="UP000243255"/>
    </source>
</evidence>
<proteinExistence type="predicted"/>
<dbReference type="InterPro" id="IPR011330">
    <property type="entry name" value="Glyco_hydro/deAcase_b/a-brl"/>
</dbReference>
<dbReference type="AlphaFoldDB" id="A0A1M5N939"/>
<dbReference type="GO" id="GO:0016810">
    <property type="term" value="F:hydrolase activity, acting on carbon-nitrogen (but not peptide) bonds"/>
    <property type="evidence" value="ECO:0007669"/>
    <property type="project" value="InterPro"/>
</dbReference>
<dbReference type="PROSITE" id="PS51677">
    <property type="entry name" value="NODB"/>
    <property type="match status" value="1"/>
</dbReference>
<dbReference type="Gene3D" id="3.20.20.370">
    <property type="entry name" value="Glycoside hydrolase/deacetylase"/>
    <property type="match status" value="1"/>
</dbReference>
<keyword evidence="1" id="KW-0812">Transmembrane</keyword>
<evidence type="ECO:0000259" key="2">
    <source>
        <dbReference type="PROSITE" id="PS51677"/>
    </source>
</evidence>
<sequence length="256" mass="28944">MEDRIKHIILKISIVGYNIKYLKGSLNMKCKNIILSCIIVLSLIFVFTPSSYAKLGGDIFIKNGSREKKLIALTFDDGPHPKETNEVLDVLNKHKVKATFFIAGKHANWYKEPLIRASKEGHEIGNHTFNHPDITNLSSSQIEDEILKCEKTLVELTGKKPNLFRPPYGSYKEESLAKIAKKLDYKIVLWTTLDAKDWKNPGAKSISDTIIKNAKNGDIILLHDYATKDTVEALDILIPEMKSRGFEFVTVSELID</sequence>
<keyword evidence="1" id="KW-1133">Transmembrane helix</keyword>
<evidence type="ECO:0000256" key="1">
    <source>
        <dbReference type="SAM" id="Phobius"/>
    </source>
</evidence>
<keyword evidence="4" id="KW-1185">Reference proteome</keyword>
<dbReference type="STRING" id="1121321.SAMN04488530_10955"/>
<feature type="domain" description="NodB homology" evidence="2">
    <location>
        <begin position="69"/>
        <end position="249"/>
    </location>
</feature>
<reference evidence="4" key="1">
    <citation type="submission" date="2016-11" db="EMBL/GenBank/DDBJ databases">
        <authorList>
            <person name="Varghese N."/>
            <person name="Submissions S."/>
        </authorList>
    </citation>
    <scope>NUCLEOTIDE SEQUENCE [LARGE SCALE GENOMIC DNA]</scope>
    <source>
        <strain evidence="4">DSM 2635</strain>
    </source>
</reference>
<feature type="transmembrane region" description="Helical" evidence="1">
    <location>
        <begin position="33"/>
        <end position="52"/>
    </location>
</feature>
<protein>
    <submittedName>
        <fullName evidence="3">Polysaccharide deacetylase family sporulation protein PdaB</fullName>
    </submittedName>
</protein>
<dbReference type="EMBL" id="FQWX01000009">
    <property type="protein sequence ID" value="SHG86030.1"/>
    <property type="molecule type" value="Genomic_DNA"/>
</dbReference>
<dbReference type="GO" id="GO:0005975">
    <property type="term" value="P:carbohydrate metabolic process"/>
    <property type="evidence" value="ECO:0007669"/>
    <property type="project" value="InterPro"/>
</dbReference>
<dbReference type="InterPro" id="IPR002509">
    <property type="entry name" value="NODB_dom"/>
</dbReference>
<dbReference type="Proteomes" id="UP000243255">
    <property type="component" value="Unassembled WGS sequence"/>
</dbReference>
<organism evidence="3 4">
    <name type="scientific">Asaccharospora irregularis DSM 2635</name>
    <dbReference type="NCBI Taxonomy" id="1121321"/>
    <lineage>
        <taxon>Bacteria</taxon>
        <taxon>Bacillati</taxon>
        <taxon>Bacillota</taxon>
        <taxon>Clostridia</taxon>
        <taxon>Peptostreptococcales</taxon>
        <taxon>Peptostreptococcaceae</taxon>
        <taxon>Asaccharospora</taxon>
    </lineage>
</organism>